<name>A0AAV1M099_9NEOP</name>
<protein>
    <submittedName>
        <fullName evidence="1">Uncharacterized protein</fullName>
    </submittedName>
</protein>
<accession>A0AAV1M099</accession>
<proteinExistence type="predicted"/>
<comment type="caution">
    <text evidence="1">The sequence shown here is derived from an EMBL/GenBank/DDBJ whole genome shotgun (WGS) entry which is preliminary data.</text>
</comment>
<reference evidence="1 2" key="1">
    <citation type="submission" date="2023-11" db="EMBL/GenBank/DDBJ databases">
        <authorList>
            <person name="Hedman E."/>
            <person name="Englund M."/>
            <person name="Stromberg M."/>
            <person name="Nyberg Akerstrom W."/>
            <person name="Nylinder S."/>
            <person name="Jareborg N."/>
            <person name="Kallberg Y."/>
            <person name="Kronander E."/>
        </authorList>
    </citation>
    <scope>NUCLEOTIDE SEQUENCE [LARGE SCALE GENOMIC DNA]</scope>
</reference>
<keyword evidence="2" id="KW-1185">Reference proteome</keyword>
<dbReference type="AlphaFoldDB" id="A0AAV1M099"/>
<gene>
    <name evidence="1" type="ORF">PARMNEM_LOCUS19782</name>
</gene>
<evidence type="ECO:0000313" key="2">
    <source>
        <dbReference type="Proteomes" id="UP001314205"/>
    </source>
</evidence>
<dbReference type="Proteomes" id="UP001314205">
    <property type="component" value="Unassembled WGS sequence"/>
</dbReference>
<evidence type="ECO:0000313" key="1">
    <source>
        <dbReference type="EMBL" id="CAK1601106.1"/>
    </source>
</evidence>
<dbReference type="EMBL" id="CAVLGL010000126">
    <property type="protein sequence ID" value="CAK1601106.1"/>
    <property type="molecule type" value="Genomic_DNA"/>
</dbReference>
<organism evidence="1 2">
    <name type="scientific">Parnassius mnemosyne</name>
    <name type="common">clouded apollo</name>
    <dbReference type="NCBI Taxonomy" id="213953"/>
    <lineage>
        <taxon>Eukaryota</taxon>
        <taxon>Metazoa</taxon>
        <taxon>Ecdysozoa</taxon>
        <taxon>Arthropoda</taxon>
        <taxon>Hexapoda</taxon>
        <taxon>Insecta</taxon>
        <taxon>Pterygota</taxon>
        <taxon>Neoptera</taxon>
        <taxon>Endopterygota</taxon>
        <taxon>Lepidoptera</taxon>
        <taxon>Glossata</taxon>
        <taxon>Ditrysia</taxon>
        <taxon>Papilionoidea</taxon>
        <taxon>Papilionidae</taxon>
        <taxon>Parnassiinae</taxon>
        <taxon>Parnassini</taxon>
        <taxon>Parnassius</taxon>
        <taxon>Driopa</taxon>
    </lineage>
</organism>
<sequence length="133" mass="15377">MEQPTTNNDIYEHVRQTGQQTSEKMKTRYDRKMNNKGFDEGSLVWLHNPVRSKGKSPKLQAKWDGPYRIVTRINDMSLLFVATLFLVSVTAKPQVLVDTYGYYAAPAYVASYSTPLAYTYPYAYAYSYPLVYY</sequence>